<organism evidence="2 3">
    <name type="scientific">Allosphingosinicella ginsenosidimutans</name>
    <dbReference type="NCBI Taxonomy" id="1176539"/>
    <lineage>
        <taxon>Bacteria</taxon>
        <taxon>Pseudomonadati</taxon>
        <taxon>Pseudomonadota</taxon>
        <taxon>Alphaproteobacteria</taxon>
        <taxon>Sphingomonadales</taxon>
        <taxon>Sphingomonadaceae</taxon>
        <taxon>Allosphingosinicella</taxon>
    </lineage>
</organism>
<evidence type="ECO:0000313" key="3">
    <source>
        <dbReference type="Proteomes" id="UP000321249"/>
    </source>
</evidence>
<keyword evidence="1" id="KW-1133">Transmembrane helix</keyword>
<sequence>MSTSRQVDAAIARFDDVMGRIDRNPANAARRRETKRGLAAFAHRITNIGVALGALIVATIGFGLVVGPIGIGGLFAVAALMLFAILFFSLWGGEKPVVDYREDMPNKAVVQRLESLLVRRRGDLPAAAARSIDAIGAQLPLLESRLAETNILDPLAQDARRLMGKHLPELIERYERVPAQYRAERDAEGKSVDDRLVAGIDAARTALDDLARKLAREDVDAFQVQGRFIESRYAEGEAPKSD</sequence>
<comment type="caution">
    <text evidence="2">The sequence shown here is derived from an EMBL/GenBank/DDBJ whole genome shotgun (WGS) entry which is preliminary data.</text>
</comment>
<accession>A0A5C6TNC2</accession>
<dbReference type="AlphaFoldDB" id="A0A5C6TNC2"/>
<keyword evidence="1" id="KW-0812">Transmembrane</keyword>
<evidence type="ECO:0000313" key="2">
    <source>
        <dbReference type="EMBL" id="TXC62182.1"/>
    </source>
</evidence>
<dbReference type="Proteomes" id="UP000321249">
    <property type="component" value="Unassembled WGS sequence"/>
</dbReference>
<protein>
    <submittedName>
        <fullName evidence="2">Uncharacterized protein</fullName>
    </submittedName>
</protein>
<keyword evidence="3" id="KW-1185">Reference proteome</keyword>
<dbReference type="EMBL" id="VOQQ01000001">
    <property type="protein sequence ID" value="TXC62182.1"/>
    <property type="molecule type" value="Genomic_DNA"/>
</dbReference>
<dbReference type="OrthoDB" id="7594143at2"/>
<reference evidence="2 3" key="1">
    <citation type="journal article" date="2015" name="J. Microbiol.">
        <title>Sphingosinicella ginsenosidimutans sp. nov., with ginsenoside converting activity.</title>
        <authorList>
            <person name="Kim J.K."/>
            <person name="Kang M.S."/>
            <person name="Park S.C."/>
            <person name="Kim K.M."/>
            <person name="Choi K."/>
            <person name="Yoon M.H."/>
            <person name="Im W.T."/>
        </authorList>
    </citation>
    <scope>NUCLEOTIDE SEQUENCE [LARGE SCALE GENOMIC DNA]</scope>
    <source>
        <strain evidence="2 3">BS-11</strain>
    </source>
</reference>
<feature type="transmembrane region" description="Helical" evidence="1">
    <location>
        <begin position="71"/>
        <end position="91"/>
    </location>
</feature>
<dbReference type="RefSeq" id="WP_147041570.1">
    <property type="nucleotide sequence ID" value="NZ_BAABIR010000001.1"/>
</dbReference>
<gene>
    <name evidence="2" type="ORF">FRZ32_00075</name>
</gene>
<evidence type="ECO:0000256" key="1">
    <source>
        <dbReference type="SAM" id="Phobius"/>
    </source>
</evidence>
<keyword evidence="1" id="KW-0472">Membrane</keyword>
<name>A0A5C6TNC2_9SPHN</name>
<feature type="transmembrane region" description="Helical" evidence="1">
    <location>
        <begin position="45"/>
        <end position="65"/>
    </location>
</feature>
<proteinExistence type="predicted"/>